<evidence type="ECO:0008006" key="4">
    <source>
        <dbReference type="Google" id="ProtNLM"/>
    </source>
</evidence>
<feature type="region of interest" description="Disordered" evidence="1">
    <location>
        <begin position="13"/>
        <end position="44"/>
    </location>
</feature>
<proteinExistence type="predicted"/>
<reference evidence="2 3" key="1">
    <citation type="journal article" date="2024" name="Proc. Natl. Acad. Sci. U.S.A.">
        <title>The genetic regulatory architecture and epigenomic basis for age-related changes in rattlesnake venom.</title>
        <authorList>
            <person name="Hogan M.P."/>
            <person name="Holding M.L."/>
            <person name="Nystrom G.S."/>
            <person name="Colston T.J."/>
            <person name="Bartlett D.A."/>
            <person name="Mason A.J."/>
            <person name="Ellsworth S.A."/>
            <person name="Rautsaw R.M."/>
            <person name="Lawrence K.C."/>
            <person name="Strickland J.L."/>
            <person name="He B."/>
            <person name="Fraser P."/>
            <person name="Margres M.J."/>
            <person name="Gilbert D.M."/>
            <person name="Gibbs H.L."/>
            <person name="Parkinson C.L."/>
            <person name="Rokyta D.R."/>
        </authorList>
    </citation>
    <scope>NUCLEOTIDE SEQUENCE [LARGE SCALE GENOMIC DNA]</scope>
    <source>
        <strain evidence="2">DRR0105</strain>
    </source>
</reference>
<evidence type="ECO:0000313" key="2">
    <source>
        <dbReference type="EMBL" id="KAK9406723.1"/>
    </source>
</evidence>
<protein>
    <recommendedName>
        <fullName evidence="4">CAC1A protein</fullName>
    </recommendedName>
</protein>
<feature type="compositionally biased region" description="Gly residues" evidence="1">
    <location>
        <begin position="13"/>
        <end position="42"/>
    </location>
</feature>
<gene>
    <name evidence="2" type="ORF">NXF25_005497</name>
</gene>
<keyword evidence="3" id="KW-1185">Reference proteome</keyword>
<dbReference type="EMBL" id="JAOTOJ010000002">
    <property type="protein sequence ID" value="KAK9406723.1"/>
    <property type="molecule type" value="Genomic_DNA"/>
</dbReference>
<organism evidence="2 3">
    <name type="scientific">Crotalus adamanteus</name>
    <name type="common">Eastern diamondback rattlesnake</name>
    <dbReference type="NCBI Taxonomy" id="8729"/>
    <lineage>
        <taxon>Eukaryota</taxon>
        <taxon>Metazoa</taxon>
        <taxon>Chordata</taxon>
        <taxon>Craniata</taxon>
        <taxon>Vertebrata</taxon>
        <taxon>Euteleostomi</taxon>
        <taxon>Lepidosauria</taxon>
        <taxon>Squamata</taxon>
        <taxon>Bifurcata</taxon>
        <taxon>Unidentata</taxon>
        <taxon>Episquamata</taxon>
        <taxon>Toxicofera</taxon>
        <taxon>Serpentes</taxon>
        <taxon>Colubroidea</taxon>
        <taxon>Viperidae</taxon>
        <taxon>Crotalinae</taxon>
        <taxon>Crotalus</taxon>
    </lineage>
</organism>
<comment type="caution">
    <text evidence="2">The sequence shown here is derived from an EMBL/GenBank/DDBJ whole genome shotgun (WGS) entry which is preliminary data.</text>
</comment>
<name>A0AAW1BXL2_CROAD</name>
<evidence type="ECO:0000256" key="1">
    <source>
        <dbReference type="SAM" id="MobiDB-lite"/>
    </source>
</evidence>
<dbReference type="Proteomes" id="UP001474421">
    <property type="component" value="Unassembled WGS sequence"/>
</dbReference>
<evidence type="ECO:0000313" key="3">
    <source>
        <dbReference type="Proteomes" id="UP001474421"/>
    </source>
</evidence>
<sequence length="125" mass="13376">MARFGDEVPARYGAGGSGGAGSGTAGGGGGRGAGGVRQGGPPGAQRIYKQSMAQRARTMALYNPIPVRQNCLTLNRSLFLFSEDNVVRKYAKKITEWPYPFYGGGNCSVQYLGRSNYLHLRKGNR</sequence>
<accession>A0AAW1BXL2</accession>
<dbReference type="AlphaFoldDB" id="A0AAW1BXL2"/>